<organism evidence="1 2">
    <name type="scientific">Aeromonas phage 65.2</name>
    <dbReference type="NCBI Taxonomy" id="1932896"/>
    <lineage>
        <taxon>Viruses</taxon>
        <taxon>Duplodnaviria</taxon>
        <taxon>Heunggongvirae</taxon>
        <taxon>Uroviricota</taxon>
        <taxon>Caudoviricetes</taxon>
        <taxon>Pantevenvirales</taxon>
        <taxon>Straboviridae</taxon>
        <taxon>Emmerichvirinae</taxon>
        <taxon>Ishigurovirus</taxon>
        <taxon>Ishigurovirus osborne</taxon>
    </lineage>
</organism>
<reference evidence="1 2" key="1">
    <citation type="journal article" date="2017" name="Sci. Rep.">
        <title>Characterization and diversity of phages infecting Aeromonas salmonicida subsp. salmonicida.</title>
        <authorList>
            <person name="Vincent A.T."/>
            <person name="Paquet V.E."/>
            <person name="Bernatchez A."/>
            <person name="Tremblay D.M."/>
            <person name="Moineau S."/>
            <person name="Charette S.J."/>
        </authorList>
    </citation>
    <scope>NUCLEOTIDE SEQUENCE [LARGE SCALE GENOMIC DNA]</scope>
</reference>
<sequence length="82" mass="9844">MGKTVRRKNEKYLHELYDSIDVTRDLGDYYNKSPDSGVKDRYNVLSRQRDRKLKHDILHGDHDVFVDDDYEKKRSNSGYQYS</sequence>
<name>A0A219YC51_9CAUD</name>
<protein>
    <submittedName>
        <fullName evidence="1">Uncharacterized protein</fullName>
    </submittedName>
</protein>
<evidence type="ECO:0000313" key="1">
    <source>
        <dbReference type="EMBL" id="APU01522.1"/>
    </source>
</evidence>
<dbReference type="Proteomes" id="UP000225215">
    <property type="component" value="Segment"/>
</dbReference>
<dbReference type="EMBL" id="KY290955">
    <property type="protein sequence ID" value="APU01522.1"/>
    <property type="molecule type" value="Genomic_DNA"/>
</dbReference>
<evidence type="ECO:0000313" key="2">
    <source>
        <dbReference type="Proteomes" id="UP000225215"/>
    </source>
</evidence>
<proteinExistence type="predicted"/>
<accession>A0A219YC51</accession>